<evidence type="ECO:0000256" key="1">
    <source>
        <dbReference type="ARBA" id="ARBA00004123"/>
    </source>
</evidence>
<dbReference type="InterPro" id="IPR005301">
    <property type="entry name" value="MOB_kinase_act_fam"/>
</dbReference>
<comment type="subcellular location">
    <subcellularLocation>
        <location evidence="2">Cytoplasm</location>
    </subcellularLocation>
    <subcellularLocation>
        <location evidence="1">Nucleus</location>
    </subcellularLocation>
</comment>
<feature type="binding site" evidence="14">
    <location>
        <position position="74"/>
    </location>
    <ligand>
        <name>Zn(2+)</name>
        <dbReference type="ChEBI" id="CHEBI:29105"/>
    </ligand>
</feature>
<reference evidence="16" key="1">
    <citation type="submission" date="2022-07" db="EMBL/GenBank/DDBJ databases">
        <authorList>
            <person name="Trinca V."/>
            <person name="Uliana J.V.C."/>
            <person name="Torres T.T."/>
            <person name="Ward R.J."/>
            <person name="Monesi N."/>
        </authorList>
    </citation>
    <scope>NUCLEOTIDE SEQUENCE</scope>
    <source>
        <strain evidence="16">HSMRA1968</strain>
        <tissue evidence="16">Whole embryos</tissue>
    </source>
</reference>
<sequence length="274" mass="30566">MEKARRKERDGDQNSSDAKLYLEENVLERKLPDADLKMLVDLPAGLDYNEWLASHTLALFEHVNLVYGTISEFCTTSGCADMTGPGNRTYLWFDEKGKKTKVAAPQYIDYVMTFTQKTVSDESIFPTKYANEFPSSFESIARKILRLLFHVIAHLYAVHFQEIALLGLHSHLNLTFAHLTALHKRFNLIESKETDVLRDLEIALRLSDDNVSVNYDSNSGTTSTISDDRLPSSSIIDGDATMLPICTQPEFATQPTADQSTIRGAGGGCSSDMT</sequence>
<dbReference type="SMART" id="SM01388">
    <property type="entry name" value="Mob1_phocein"/>
    <property type="match status" value="1"/>
</dbReference>
<name>A0A9Q0MIU7_9DIPT</name>
<evidence type="ECO:0000313" key="17">
    <source>
        <dbReference type="Proteomes" id="UP001151699"/>
    </source>
</evidence>
<evidence type="ECO:0000256" key="8">
    <source>
        <dbReference type="ARBA" id="ARBA00023242"/>
    </source>
</evidence>
<dbReference type="SUPFAM" id="SSF101152">
    <property type="entry name" value="Mob1/phocein"/>
    <property type="match status" value="1"/>
</dbReference>
<evidence type="ECO:0000256" key="3">
    <source>
        <dbReference type="ARBA" id="ARBA00005621"/>
    </source>
</evidence>
<keyword evidence="5" id="KW-0691">RNA editing</keyword>
<keyword evidence="17" id="KW-1185">Reference proteome</keyword>
<evidence type="ECO:0000256" key="2">
    <source>
        <dbReference type="ARBA" id="ARBA00004496"/>
    </source>
</evidence>
<gene>
    <name evidence="16" type="primary">Mob2</name>
    <name evidence="16" type="ORF">Bhyg_17244</name>
</gene>
<dbReference type="InterPro" id="IPR036703">
    <property type="entry name" value="MOB_kinase_act_sf"/>
</dbReference>
<keyword evidence="8" id="KW-0539">Nucleus</keyword>
<dbReference type="Pfam" id="PF03637">
    <property type="entry name" value="Mob1_phocein"/>
    <property type="match status" value="1"/>
</dbReference>
<dbReference type="GO" id="GO:0046872">
    <property type="term" value="F:metal ion binding"/>
    <property type="evidence" value="ECO:0007669"/>
    <property type="project" value="UniProtKB-KW"/>
</dbReference>
<evidence type="ECO:0000256" key="11">
    <source>
        <dbReference type="ARBA" id="ARBA00073707"/>
    </source>
</evidence>
<feature type="binding site" evidence="14">
    <location>
        <position position="79"/>
    </location>
    <ligand>
        <name>Zn(2+)</name>
        <dbReference type="ChEBI" id="CHEBI:29105"/>
    </ligand>
</feature>
<dbReference type="EMBL" id="WJQU01003000">
    <property type="protein sequence ID" value="KAJ6628662.1"/>
    <property type="molecule type" value="Genomic_DNA"/>
</dbReference>
<keyword evidence="4" id="KW-0963">Cytoplasm</keyword>
<organism evidence="16 17">
    <name type="scientific">Pseudolycoriella hygida</name>
    <dbReference type="NCBI Taxonomy" id="35572"/>
    <lineage>
        <taxon>Eukaryota</taxon>
        <taxon>Metazoa</taxon>
        <taxon>Ecdysozoa</taxon>
        <taxon>Arthropoda</taxon>
        <taxon>Hexapoda</taxon>
        <taxon>Insecta</taxon>
        <taxon>Pterygota</taxon>
        <taxon>Neoptera</taxon>
        <taxon>Endopterygota</taxon>
        <taxon>Diptera</taxon>
        <taxon>Nematocera</taxon>
        <taxon>Sciaroidea</taxon>
        <taxon>Sciaridae</taxon>
        <taxon>Pseudolycoriella</taxon>
    </lineage>
</organism>
<keyword evidence="16" id="KW-0808">Transferase</keyword>
<keyword evidence="6 14" id="KW-0479">Metal-binding</keyword>
<evidence type="ECO:0000256" key="15">
    <source>
        <dbReference type="SAM" id="MobiDB-lite"/>
    </source>
</evidence>
<feature type="binding site" evidence="14">
    <location>
        <position position="159"/>
    </location>
    <ligand>
        <name>Zn(2+)</name>
        <dbReference type="ChEBI" id="CHEBI:29105"/>
    </ligand>
</feature>
<evidence type="ECO:0000256" key="4">
    <source>
        <dbReference type="ARBA" id="ARBA00022490"/>
    </source>
</evidence>
<evidence type="ECO:0000256" key="9">
    <source>
        <dbReference type="ARBA" id="ARBA00055027"/>
    </source>
</evidence>
<protein>
    <recommendedName>
        <fullName evidence="11">MOB kinase activator-like 2</fullName>
    </recommendedName>
    <alternativeName>
        <fullName evidence="12">Mob as tumor suppressor protein 2</fullName>
    </alternativeName>
    <alternativeName>
        <fullName evidence="13">Mps one binder kinase activator-like 2</fullName>
    </alternativeName>
</protein>
<evidence type="ECO:0000256" key="13">
    <source>
        <dbReference type="ARBA" id="ARBA00083426"/>
    </source>
</evidence>
<dbReference type="GO" id="GO:0016301">
    <property type="term" value="F:kinase activity"/>
    <property type="evidence" value="ECO:0007669"/>
    <property type="project" value="UniProtKB-KW"/>
</dbReference>
<dbReference type="AlphaFoldDB" id="A0A9Q0MIU7"/>
<keyword evidence="7 14" id="KW-0862">Zinc</keyword>
<comment type="function">
    <text evidence="9">Required for the normal morphogenesis of a variety of polarized outgrowths including epidermal hairs, bristles, arista laterals, and dendrites.</text>
</comment>
<evidence type="ECO:0000256" key="6">
    <source>
        <dbReference type="ARBA" id="ARBA00022723"/>
    </source>
</evidence>
<proteinExistence type="inferred from homology"/>
<comment type="caution">
    <text evidence="16">The sequence shown here is derived from an EMBL/GenBank/DDBJ whole genome shotgun (WGS) entry which is preliminary data.</text>
</comment>
<feature type="compositionally biased region" description="Gly residues" evidence="15">
    <location>
        <begin position="264"/>
        <end position="274"/>
    </location>
</feature>
<dbReference type="PANTHER" id="PTHR22599">
    <property type="entry name" value="MPS ONE BINDER KINASE ACTIVATOR-LIKE MOB"/>
    <property type="match status" value="1"/>
</dbReference>
<dbReference type="Proteomes" id="UP001151699">
    <property type="component" value="Unassembled WGS sequence"/>
</dbReference>
<dbReference type="GO" id="GO:0005737">
    <property type="term" value="C:cytoplasm"/>
    <property type="evidence" value="ECO:0007669"/>
    <property type="project" value="UniProtKB-SubCell"/>
</dbReference>
<keyword evidence="16" id="KW-0418">Kinase</keyword>
<evidence type="ECO:0000256" key="14">
    <source>
        <dbReference type="PIRSR" id="PIRSR605301-1"/>
    </source>
</evidence>
<comment type="subunit">
    <text evidence="10">Interacts with and activates trc, also interacts with wts.</text>
</comment>
<feature type="binding site" evidence="14">
    <location>
        <position position="154"/>
    </location>
    <ligand>
        <name>Zn(2+)</name>
        <dbReference type="ChEBI" id="CHEBI:29105"/>
    </ligand>
</feature>
<accession>A0A9Q0MIU7</accession>
<evidence type="ECO:0000256" key="5">
    <source>
        <dbReference type="ARBA" id="ARBA00022495"/>
    </source>
</evidence>
<evidence type="ECO:0000256" key="7">
    <source>
        <dbReference type="ARBA" id="ARBA00022833"/>
    </source>
</evidence>
<comment type="similarity">
    <text evidence="3">Belongs to the MOB1/phocein family.</text>
</comment>
<dbReference type="Gene3D" id="1.20.140.30">
    <property type="entry name" value="MOB kinase activator"/>
    <property type="match status" value="1"/>
</dbReference>
<feature type="region of interest" description="Disordered" evidence="15">
    <location>
        <begin position="254"/>
        <end position="274"/>
    </location>
</feature>
<evidence type="ECO:0000256" key="10">
    <source>
        <dbReference type="ARBA" id="ARBA00065846"/>
    </source>
</evidence>
<dbReference type="GO" id="GO:0005634">
    <property type="term" value="C:nucleus"/>
    <property type="evidence" value="ECO:0007669"/>
    <property type="project" value="UniProtKB-SubCell"/>
</dbReference>
<dbReference type="FunFam" id="1.20.140.30:FF:000003">
    <property type="entry name" value="MOB kinase activator 2"/>
    <property type="match status" value="1"/>
</dbReference>
<dbReference type="OrthoDB" id="8170117at2759"/>
<evidence type="ECO:0000313" key="16">
    <source>
        <dbReference type="EMBL" id="KAJ6628662.1"/>
    </source>
</evidence>
<evidence type="ECO:0000256" key="12">
    <source>
        <dbReference type="ARBA" id="ARBA00076474"/>
    </source>
</evidence>